<keyword evidence="2" id="KW-0813">Transport</keyword>
<evidence type="ECO:0000256" key="6">
    <source>
        <dbReference type="SAM" id="Phobius"/>
    </source>
</evidence>
<dbReference type="EMBL" id="DXHR01000025">
    <property type="protein sequence ID" value="HIW12875.1"/>
    <property type="molecule type" value="Genomic_DNA"/>
</dbReference>
<feature type="transmembrane region" description="Helical" evidence="6">
    <location>
        <begin position="208"/>
        <end position="225"/>
    </location>
</feature>
<protein>
    <submittedName>
        <fullName evidence="9">Cation diffusion facilitator family transporter</fullName>
    </submittedName>
</protein>
<organism evidence="9 10">
    <name type="scientific">Candidatus Salinicoccus stercoripullorum</name>
    <dbReference type="NCBI Taxonomy" id="2838756"/>
    <lineage>
        <taxon>Bacteria</taxon>
        <taxon>Bacillati</taxon>
        <taxon>Bacillota</taxon>
        <taxon>Bacilli</taxon>
        <taxon>Bacillales</taxon>
        <taxon>Staphylococcaceae</taxon>
        <taxon>Salinicoccus</taxon>
    </lineage>
</organism>
<proteinExistence type="predicted"/>
<evidence type="ECO:0000259" key="8">
    <source>
        <dbReference type="Pfam" id="PF16916"/>
    </source>
</evidence>
<evidence type="ECO:0000256" key="3">
    <source>
        <dbReference type="ARBA" id="ARBA00022692"/>
    </source>
</evidence>
<keyword evidence="3 6" id="KW-0812">Transmembrane</keyword>
<dbReference type="PANTHER" id="PTHR13414:SF9">
    <property type="entry name" value="PROTON-COUPLED ZINC ANTIPORTER SLC30A9, MITOCHONDRIAL"/>
    <property type="match status" value="1"/>
</dbReference>
<evidence type="ECO:0000256" key="5">
    <source>
        <dbReference type="ARBA" id="ARBA00023136"/>
    </source>
</evidence>
<sequence>MKDIFALLKKGSIASLTAAIVNLMIAGLKGAAFLFTANVAMFAEMMHSLGDAINQFFVFIGSSLSKKAPTKRFPFGFGRLVNLVVLFAIVVVAILSYETVKEGIHHIVEPLPTETDTAMLLINIGVLAVAASLEGFVLYKAGKELLQHAEQPYDGIKPLTLSYRYMNRAKPATKLVFLEDTVATSGALLAIIAILIGRFTGFAQSEGIASVIIGLMMFFIVYKVFMENAAGVLGESDPHMEQRISQIVLRHDEITDIQKLFVLKEGDDLHVEIVAETDPDITVEHANEIRDEIEALILEQNHVVDVNTEFEVDDGRRTWPKTVKEMDRKTKNNKKH</sequence>
<feature type="domain" description="Cation efflux protein cytoplasmic" evidence="8">
    <location>
        <begin position="240"/>
        <end position="308"/>
    </location>
</feature>
<dbReference type="InterPro" id="IPR058533">
    <property type="entry name" value="Cation_efflux_TM"/>
</dbReference>
<dbReference type="InterPro" id="IPR027470">
    <property type="entry name" value="Cation_efflux_CTD"/>
</dbReference>
<dbReference type="InterPro" id="IPR027469">
    <property type="entry name" value="Cation_efflux_TMD_sf"/>
</dbReference>
<dbReference type="SUPFAM" id="SSF160240">
    <property type="entry name" value="Cation efflux protein cytoplasmic domain-like"/>
    <property type="match status" value="1"/>
</dbReference>
<evidence type="ECO:0000256" key="4">
    <source>
        <dbReference type="ARBA" id="ARBA00022989"/>
    </source>
</evidence>
<dbReference type="Gene3D" id="1.20.1510.10">
    <property type="entry name" value="Cation efflux protein transmembrane domain"/>
    <property type="match status" value="1"/>
</dbReference>
<dbReference type="GO" id="GO:0008324">
    <property type="term" value="F:monoatomic cation transmembrane transporter activity"/>
    <property type="evidence" value="ECO:0007669"/>
    <property type="project" value="InterPro"/>
</dbReference>
<dbReference type="PANTHER" id="PTHR13414">
    <property type="entry name" value="HUEL-CATION TRANSPORTER"/>
    <property type="match status" value="1"/>
</dbReference>
<evidence type="ECO:0000313" key="9">
    <source>
        <dbReference type="EMBL" id="HIW12875.1"/>
    </source>
</evidence>
<evidence type="ECO:0000256" key="2">
    <source>
        <dbReference type="ARBA" id="ARBA00022448"/>
    </source>
</evidence>
<dbReference type="SUPFAM" id="SSF161111">
    <property type="entry name" value="Cation efflux protein transmembrane domain-like"/>
    <property type="match status" value="1"/>
</dbReference>
<dbReference type="Pfam" id="PF01545">
    <property type="entry name" value="Cation_efflux"/>
    <property type="match status" value="1"/>
</dbReference>
<dbReference type="InterPro" id="IPR040177">
    <property type="entry name" value="SLC30A9"/>
</dbReference>
<dbReference type="NCBIfam" id="TIGR01297">
    <property type="entry name" value="CDF"/>
    <property type="match status" value="1"/>
</dbReference>
<dbReference type="GO" id="GO:0016020">
    <property type="term" value="C:membrane"/>
    <property type="evidence" value="ECO:0007669"/>
    <property type="project" value="UniProtKB-SubCell"/>
</dbReference>
<dbReference type="AlphaFoldDB" id="A0A9D1U0J8"/>
<dbReference type="InterPro" id="IPR036837">
    <property type="entry name" value="Cation_efflux_CTD_sf"/>
</dbReference>
<dbReference type="Proteomes" id="UP000823989">
    <property type="component" value="Unassembled WGS sequence"/>
</dbReference>
<feature type="domain" description="Cation efflux protein transmembrane" evidence="7">
    <location>
        <begin position="16"/>
        <end position="229"/>
    </location>
</feature>
<keyword evidence="4 6" id="KW-1133">Transmembrane helix</keyword>
<comment type="subcellular location">
    <subcellularLocation>
        <location evidence="1">Membrane</location>
        <topology evidence="1">Multi-pass membrane protein</topology>
    </subcellularLocation>
</comment>
<name>A0A9D1U0J8_9STAP</name>
<dbReference type="Pfam" id="PF16916">
    <property type="entry name" value="ZT_dimer"/>
    <property type="match status" value="1"/>
</dbReference>
<reference evidence="9" key="2">
    <citation type="submission" date="2021-04" db="EMBL/GenBank/DDBJ databases">
        <authorList>
            <person name="Gilroy R."/>
        </authorList>
    </citation>
    <scope>NUCLEOTIDE SEQUENCE</scope>
    <source>
        <strain evidence="9">ChiHjej13B12-752</strain>
    </source>
</reference>
<dbReference type="GO" id="GO:0006829">
    <property type="term" value="P:zinc ion transport"/>
    <property type="evidence" value="ECO:0007669"/>
    <property type="project" value="InterPro"/>
</dbReference>
<evidence type="ECO:0000259" key="7">
    <source>
        <dbReference type="Pfam" id="PF01545"/>
    </source>
</evidence>
<keyword evidence="5 6" id="KW-0472">Membrane</keyword>
<feature type="transmembrane region" description="Helical" evidence="6">
    <location>
        <begin position="175"/>
        <end position="196"/>
    </location>
</feature>
<dbReference type="InterPro" id="IPR002524">
    <property type="entry name" value="Cation_efflux"/>
</dbReference>
<feature type="transmembrane region" description="Helical" evidence="6">
    <location>
        <begin position="117"/>
        <end position="139"/>
    </location>
</feature>
<accession>A0A9D1U0J8</accession>
<evidence type="ECO:0000256" key="1">
    <source>
        <dbReference type="ARBA" id="ARBA00004141"/>
    </source>
</evidence>
<dbReference type="Gene3D" id="3.30.70.1350">
    <property type="entry name" value="Cation efflux protein, cytoplasmic domain"/>
    <property type="match status" value="1"/>
</dbReference>
<reference evidence="9" key="1">
    <citation type="journal article" date="2021" name="PeerJ">
        <title>Extensive microbial diversity within the chicken gut microbiome revealed by metagenomics and culture.</title>
        <authorList>
            <person name="Gilroy R."/>
            <person name="Ravi A."/>
            <person name="Getino M."/>
            <person name="Pursley I."/>
            <person name="Horton D.L."/>
            <person name="Alikhan N.F."/>
            <person name="Baker D."/>
            <person name="Gharbi K."/>
            <person name="Hall N."/>
            <person name="Watson M."/>
            <person name="Adriaenssens E.M."/>
            <person name="Foster-Nyarko E."/>
            <person name="Jarju S."/>
            <person name="Secka A."/>
            <person name="Antonio M."/>
            <person name="Oren A."/>
            <person name="Chaudhuri R.R."/>
            <person name="La Ragione R."/>
            <person name="Hildebrand F."/>
            <person name="Pallen M.J."/>
        </authorList>
    </citation>
    <scope>NUCLEOTIDE SEQUENCE</scope>
    <source>
        <strain evidence="9">ChiHjej13B12-752</strain>
    </source>
</reference>
<gene>
    <name evidence="9" type="ORF">H9891_06915</name>
</gene>
<feature type="transmembrane region" description="Helical" evidence="6">
    <location>
        <begin position="77"/>
        <end position="97"/>
    </location>
</feature>
<comment type="caution">
    <text evidence="9">The sequence shown here is derived from an EMBL/GenBank/DDBJ whole genome shotgun (WGS) entry which is preliminary data.</text>
</comment>
<feature type="transmembrane region" description="Helical" evidence="6">
    <location>
        <begin position="12"/>
        <end position="35"/>
    </location>
</feature>
<evidence type="ECO:0000313" key="10">
    <source>
        <dbReference type="Proteomes" id="UP000823989"/>
    </source>
</evidence>